<evidence type="ECO:0000256" key="5">
    <source>
        <dbReference type="ARBA" id="ARBA00022898"/>
    </source>
</evidence>
<dbReference type="PANTHER" id="PTHR42790:SF19">
    <property type="entry name" value="KYNURENINE_ALPHA-AMINOADIPATE AMINOTRANSFERASE, MITOCHONDRIAL"/>
    <property type="match status" value="1"/>
</dbReference>
<proteinExistence type="inferred from homology"/>
<keyword evidence="4" id="KW-0808">Transferase</keyword>
<evidence type="ECO:0000256" key="3">
    <source>
        <dbReference type="ARBA" id="ARBA00022576"/>
    </source>
</evidence>
<dbReference type="PANTHER" id="PTHR42790">
    <property type="entry name" value="AMINOTRANSFERASE"/>
    <property type="match status" value="1"/>
</dbReference>
<name>A0A0C9UKM4_SPHS4</name>
<dbReference type="GO" id="GO:0008483">
    <property type="term" value="F:transaminase activity"/>
    <property type="evidence" value="ECO:0007669"/>
    <property type="project" value="UniProtKB-KW"/>
</dbReference>
<protein>
    <recommendedName>
        <fullName evidence="6">Aminotransferase class I/classII large domain-containing protein</fullName>
    </recommendedName>
</protein>
<evidence type="ECO:0000313" key="8">
    <source>
        <dbReference type="Proteomes" id="UP000054279"/>
    </source>
</evidence>
<dbReference type="GO" id="GO:0030170">
    <property type="term" value="F:pyridoxal phosphate binding"/>
    <property type="evidence" value="ECO:0007669"/>
    <property type="project" value="InterPro"/>
</dbReference>
<comment type="cofactor">
    <cofactor evidence="1">
        <name>pyridoxal 5'-phosphate</name>
        <dbReference type="ChEBI" id="CHEBI:597326"/>
    </cofactor>
</comment>
<accession>A0A0C9UKM4</accession>
<dbReference type="GO" id="GO:1901605">
    <property type="term" value="P:alpha-amino acid metabolic process"/>
    <property type="evidence" value="ECO:0007669"/>
    <property type="project" value="TreeGrafter"/>
</dbReference>
<keyword evidence="5" id="KW-0663">Pyridoxal phosphate</keyword>
<dbReference type="Proteomes" id="UP000054279">
    <property type="component" value="Unassembled WGS sequence"/>
</dbReference>
<dbReference type="SUPFAM" id="SSF53383">
    <property type="entry name" value="PLP-dependent transferases"/>
    <property type="match status" value="1"/>
</dbReference>
<dbReference type="AlphaFoldDB" id="A0A0C9UKM4"/>
<sequence length="474" mass="52956">MADANEPSKPPCSISNNALDENTKRCEFETLGPEYYEARLSKTAKARRPSPVWDLFPVEAQPGMLSMLAGKPNPLTFPFEAITLTVRGQNDEASVDLVLQGDELETGLQYSVTSGIPTLRNWITQLMKEVHSRSDGEGWRVSIGSGSQDLLYKAFSAFLNPGDTILIESPTYPGILIILEALDCHVVEVMSDSGGLSPSVLEEILANWDTNQPFPKVLYTVPFGCNPTGATTSEAKRIEILNLARKYDFIIFEDDPYGFIYYGPSPKPGSYFELEKRIQGTLGYVLRFDSFSKVISAGIRLGWITGPMRVLQAIELHSVSSTVQPTSIGQAMLLKLVNHWGMQGFLDHTAQVAEFYRRKRDYFDACLHRYLSGMAEWRKPEASMFFWIKLNLPPSSASLVDQDDEDSSLDSESFIREIAIGRGILFLPGNTTYVDDRRTPYVRVSFSLLSEGEMEEATYPSPGFLDTYAHKIKV</sequence>
<dbReference type="InterPro" id="IPR015421">
    <property type="entry name" value="PyrdxlP-dep_Trfase_major"/>
</dbReference>
<keyword evidence="8" id="KW-1185">Reference proteome</keyword>
<organism evidence="7 8">
    <name type="scientific">Sphaerobolus stellatus (strain SS14)</name>
    <dbReference type="NCBI Taxonomy" id="990650"/>
    <lineage>
        <taxon>Eukaryota</taxon>
        <taxon>Fungi</taxon>
        <taxon>Dikarya</taxon>
        <taxon>Basidiomycota</taxon>
        <taxon>Agaricomycotina</taxon>
        <taxon>Agaricomycetes</taxon>
        <taxon>Phallomycetidae</taxon>
        <taxon>Geastrales</taxon>
        <taxon>Sphaerobolaceae</taxon>
        <taxon>Sphaerobolus</taxon>
    </lineage>
</organism>
<evidence type="ECO:0000256" key="4">
    <source>
        <dbReference type="ARBA" id="ARBA00022679"/>
    </source>
</evidence>
<dbReference type="InterPro" id="IPR050859">
    <property type="entry name" value="Class-I_PLP-dep_aminotransf"/>
</dbReference>
<evidence type="ECO:0000256" key="1">
    <source>
        <dbReference type="ARBA" id="ARBA00001933"/>
    </source>
</evidence>
<evidence type="ECO:0000313" key="7">
    <source>
        <dbReference type="EMBL" id="KIJ25981.1"/>
    </source>
</evidence>
<evidence type="ECO:0000256" key="2">
    <source>
        <dbReference type="ARBA" id="ARBA00007441"/>
    </source>
</evidence>
<dbReference type="HOGENOM" id="CLU_017584_0_6_1"/>
<evidence type="ECO:0000259" key="6">
    <source>
        <dbReference type="Pfam" id="PF00155"/>
    </source>
</evidence>
<feature type="domain" description="Aminotransferase class I/classII large" evidence="6">
    <location>
        <begin position="106"/>
        <end position="457"/>
    </location>
</feature>
<comment type="similarity">
    <text evidence="2">Belongs to the class-I pyridoxal-phosphate-dependent aminotransferase family.</text>
</comment>
<dbReference type="CDD" id="cd00609">
    <property type="entry name" value="AAT_like"/>
    <property type="match status" value="1"/>
</dbReference>
<keyword evidence="3" id="KW-0032">Aminotransferase</keyword>
<dbReference type="Gene3D" id="3.40.640.10">
    <property type="entry name" value="Type I PLP-dependent aspartate aminotransferase-like (Major domain)"/>
    <property type="match status" value="1"/>
</dbReference>
<dbReference type="InterPro" id="IPR004839">
    <property type="entry name" value="Aminotransferase_I/II_large"/>
</dbReference>
<dbReference type="InterPro" id="IPR015424">
    <property type="entry name" value="PyrdxlP-dep_Trfase"/>
</dbReference>
<dbReference type="OrthoDB" id="691673at2759"/>
<gene>
    <name evidence="7" type="ORF">M422DRAFT_77036</name>
</gene>
<reference evidence="7 8" key="1">
    <citation type="submission" date="2014-06" db="EMBL/GenBank/DDBJ databases">
        <title>Evolutionary Origins and Diversification of the Mycorrhizal Mutualists.</title>
        <authorList>
            <consortium name="DOE Joint Genome Institute"/>
            <consortium name="Mycorrhizal Genomics Consortium"/>
            <person name="Kohler A."/>
            <person name="Kuo A."/>
            <person name="Nagy L.G."/>
            <person name="Floudas D."/>
            <person name="Copeland A."/>
            <person name="Barry K.W."/>
            <person name="Cichocki N."/>
            <person name="Veneault-Fourrey C."/>
            <person name="LaButti K."/>
            <person name="Lindquist E.A."/>
            <person name="Lipzen A."/>
            <person name="Lundell T."/>
            <person name="Morin E."/>
            <person name="Murat C."/>
            <person name="Riley R."/>
            <person name="Ohm R."/>
            <person name="Sun H."/>
            <person name="Tunlid A."/>
            <person name="Henrissat B."/>
            <person name="Grigoriev I.V."/>
            <person name="Hibbett D.S."/>
            <person name="Martin F."/>
        </authorList>
    </citation>
    <scope>NUCLEOTIDE SEQUENCE [LARGE SCALE GENOMIC DNA]</scope>
    <source>
        <strain evidence="7 8">SS14</strain>
    </source>
</reference>
<dbReference type="EMBL" id="KN837389">
    <property type="protein sequence ID" value="KIJ25981.1"/>
    <property type="molecule type" value="Genomic_DNA"/>
</dbReference>
<dbReference type="Pfam" id="PF00155">
    <property type="entry name" value="Aminotran_1_2"/>
    <property type="match status" value="1"/>
</dbReference>